<reference evidence="1 2" key="1">
    <citation type="submission" date="2020-05" db="EMBL/GenBank/DDBJ databases">
        <title>Streptobacillus felis strain LHL191014123.</title>
        <authorList>
            <person name="Fawzy A."/>
            <person name="Rau J."/>
            <person name="Risse K."/>
            <person name="Schauerte N."/>
            <person name="Geiger C."/>
            <person name="Blom J."/>
            <person name="Imirzalioglu C."/>
            <person name="Falgenhauer J."/>
            <person name="Bach A."/>
            <person name="Herden C."/>
            <person name="Eisenberg T."/>
        </authorList>
    </citation>
    <scope>NUCLEOTIDE SEQUENCE [LARGE SCALE GENOMIC DNA]</scope>
    <source>
        <strain evidence="1 2">LHL191014123</strain>
    </source>
</reference>
<dbReference type="AlphaFoldDB" id="A0A7Z0PGU0"/>
<dbReference type="Proteomes" id="UP000526184">
    <property type="component" value="Unassembled WGS sequence"/>
</dbReference>
<dbReference type="RefSeq" id="WP_180136295.1">
    <property type="nucleotide sequence ID" value="NZ_JABMKT010000031.1"/>
</dbReference>
<name>A0A7Z0PGU0_9FUSO</name>
<evidence type="ECO:0000313" key="2">
    <source>
        <dbReference type="Proteomes" id="UP000526184"/>
    </source>
</evidence>
<sequence>MRELSKKEVKIKYSKNEFNKLQKLDNKTKIRKIESVDSLESAKKFFLERVRPETINKMENGAITGVGYNGETYTIRDYSKMGDQPVTIDINGNGFSNNKIKFIKK</sequence>
<accession>A0A7Z0PGU0</accession>
<proteinExistence type="predicted"/>
<protein>
    <submittedName>
        <fullName evidence="1">Uncharacterized protein</fullName>
    </submittedName>
</protein>
<organism evidence="1 2">
    <name type="scientific">Streptobacillus felis</name>
    <dbReference type="NCBI Taxonomy" id="1384509"/>
    <lineage>
        <taxon>Bacteria</taxon>
        <taxon>Fusobacteriati</taxon>
        <taxon>Fusobacteriota</taxon>
        <taxon>Fusobacteriia</taxon>
        <taxon>Fusobacteriales</taxon>
        <taxon>Leptotrichiaceae</taxon>
        <taxon>Streptobacillus</taxon>
    </lineage>
</organism>
<keyword evidence="2" id="KW-1185">Reference proteome</keyword>
<dbReference type="EMBL" id="JABMKT010000031">
    <property type="protein sequence ID" value="NYV28292.1"/>
    <property type="molecule type" value="Genomic_DNA"/>
</dbReference>
<gene>
    <name evidence="1" type="ORF">HP397_05685</name>
</gene>
<evidence type="ECO:0000313" key="1">
    <source>
        <dbReference type="EMBL" id="NYV28292.1"/>
    </source>
</evidence>
<comment type="caution">
    <text evidence="1">The sequence shown here is derived from an EMBL/GenBank/DDBJ whole genome shotgun (WGS) entry which is preliminary data.</text>
</comment>